<dbReference type="GO" id="GO:0005783">
    <property type="term" value="C:endoplasmic reticulum"/>
    <property type="evidence" value="ECO:0007669"/>
    <property type="project" value="TreeGrafter"/>
</dbReference>
<feature type="coiled-coil region" evidence="1">
    <location>
        <begin position="1582"/>
        <end position="1627"/>
    </location>
</feature>
<dbReference type="PROSITE" id="PS50004">
    <property type="entry name" value="C2"/>
    <property type="match status" value="1"/>
</dbReference>
<dbReference type="OrthoDB" id="73919at2759"/>
<dbReference type="PANTHER" id="PTHR10774">
    <property type="entry name" value="EXTENDED SYNAPTOTAGMIN-RELATED"/>
    <property type="match status" value="1"/>
</dbReference>
<dbReference type="InterPro" id="IPR045050">
    <property type="entry name" value="Synaptotagmin_plant"/>
</dbReference>
<dbReference type="PANTHER" id="PTHR10774:SF190">
    <property type="entry name" value="C2 CALCIUM_LIPID-BINDING ENDONUCLEASE_EXONUCLEASE_PHOSPHATASE-RELATED"/>
    <property type="match status" value="1"/>
</dbReference>
<dbReference type="CDD" id="cd00173">
    <property type="entry name" value="SH2"/>
    <property type="match status" value="1"/>
</dbReference>
<reference evidence="3" key="1">
    <citation type="submission" date="2023-04" db="EMBL/GenBank/DDBJ databases">
        <title>Phytophthora lilii NBRC 32176.</title>
        <authorList>
            <person name="Ichikawa N."/>
            <person name="Sato H."/>
            <person name="Tonouchi N."/>
        </authorList>
    </citation>
    <scope>NUCLEOTIDE SEQUENCE</scope>
    <source>
        <strain evidence="3">NBRC 32176</strain>
    </source>
</reference>
<dbReference type="Pfam" id="PF00168">
    <property type="entry name" value="C2"/>
    <property type="match status" value="2"/>
</dbReference>
<keyword evidence="1" id="KW-0175">Coiled coil</keyword>
<dbReference type="InterPro" id="IPR035892">
    <property type="entry name" value="C2_domain_sf"/>
</dbReference>
<evidence type="ECO:0000256" key="1">
    <source>
        <dbReference type="SAM" id="Coils"/>
    </source>
</evidence>
<dbReference type="GO" id="GO:0008289">
    <property type="term" value="F:lipid binding"/>
    <property type="evidence" value="ECO:0007669"/>
    <property type="project" value="InterPro"/>
</dbReference>
<keyword evidence="4" id="KW-1185">Reference proteome</keyword>
<dbReference type="Proteomes" id="UP001165083">
    <property type="component" value="Unassembled WGS sequence"/>
</dbReference>
<dbReference type="SUPFAM" id="SSF49562">
    <property type="entry name" value="C2 domain (Calcium/lipid-binding domain, CaLB)"/>
    <property type="match status" value="2"/>
</dbReference>
<name>A0A9W6XA65_9STRA</name>
<dbReference type="Gene3D" id="2.60.40.150">
    <property type="entry name" value="C2 domain"/>
    <property type="match status" value="2"/>
</dbReference>
<dbReference type="EMBL" id="BSXW01001186">
    <property type="protein sequence ID" value="GMF34459.1"/>
    <property type="molecule type" value="Genomic_DNA"/>
</dbReference>
<evidence type="ECO:0000313" key="4">
    <source>
        <dbReference type="Proteomes" id="UP001165083"/>
    </source>
</evidence>
<evidence type="ECO:0000259" key="2">
    <source>
        <dbReference type="PROSITE" id="PS50004"/>
    </source>
</evidence>
<protein>
    <submittedName>
        <fullName evidence="3">Unnamed protein product</fullName>
    </submittedName>
</protein>
<organism evidence="3 4">
    <name type="scientific">Phytophthora lilii</name>
    <dbReference type="NCBI Taxonomy" id="2077276"/>
    <lineage>
        <taxon>Eukaryota</taxon>
        <taxon>Sar</taxon>
        <taxon>Stramenopiles</taxon>
        <taxon>Oomycota</taxon>
        <taxon>Peronosporomycetes</taxon>
        <taxon>Peronosporales</taxon>
        <taxon>Peronosporaceae</taxon>
        <taxon>Phytophthora</taxon>
    </lineage>
</organism>
<gene>
    <name evidence="3" type="ORF">Plil01_001467600</name>
</gene>
<dbReference type="CDD" id="cd00030">
    <property type="entry name" value="C2"/>
    <property type="match status" value="1"/>
</dbReference>
<accession>A0A9W6XA65</accession>
<evidence type="ECO:0000313" key="3">
    <source>
        <dbReference type="EMBL" id="GMF34459.1"/>
    </source>
</evidence>
<feature type="domain" description="C2" evidence="2">
    <location>
        <begin position="1340"/>
        <end position="1512"/>
    </location>
</feature>
<dbReference type="SMART" id="SM00239">
    <property type="entry name" value="C2"/>
    <property type="match status" value="2"/>
</dbReference>
<dbReference type="InterPro" id="IPR036860">
    <property type="entry name" value="SH2_dom_sf"/>
</dbReference>
<dbReference type="InterPro" id="IPR000008">
    <property type="entry name" value="C2_dom"/>
</dbReference>
<comment type="caution">
    <text evidence="3">The sequence shown here is derived from an EMBL/GenBank/DDBJ whole genome shotgun (WGS) entry which is preliminary data.</text>
</comment>
<proteinExistence type="predicted"/>
<dbReference type="SUPFAM" id="SSF55550">
    <property type="entry name" value="SH2 domain"/>
    <property type="match status" value="1"/>
</dbReference>
<sequence length="1631" mass="187825">MSFSFSTIPTKLGTDWVLQNDNFRTADDSSSEAARLAGRLQFWQAYAISHLKVFEASGNVLNLTQACVGWQSYLQVDAVAQTWPSFHVVLDALNDLRLRSQFALVRCWFWSGKPNESVKALSLSLRLLQEISARHVDALNSKLTTSHDVPNDEAHLLMFSSMIFFEQGQFDKSCAQLEKLLNKPSQTAFTDLEIRFTLALILMKRFEKNCRTSCRELTLDDPETNAHLRTATQLLKQCYRVIEMWPAVGFYHGRLRKSDAKRLLETQQVGAFLLHHSAEKKGVDPNALKHDNSEKVLLQVKLSDYPFRVASLRIEFTGAEVYKTNKMATHLGKFSLHGLVAHLPPESGIQMELGIRKSLYTASLEKKLEQSQPELLKEKTTMRSRLLDWDEWERKVNETAALRFSKEAGRWNRRNETWSAVCFEIAKALEYSEAWVFARLAAQEALLHSKDRLHRATVSFLAARVALNTQRRNESALFVQQAHLEMPLKHPRLSRCLFIANLTAVHRALSLSVSLSKQEPFVCRLERVQKLERLCLKAWRYDSLAARFCGDSFREALLLQRIADETFFECGDTFFFRSLLKAHVRAYVVNKWWHENLHLKCAYACVARLFDRFHTHQESWAAVLASLKIHLEEKLTPKWTLLKKRTFSVKLLLLSWHHMPFLVCFEMAEVLYRYKNKGHSVSTLIEVYESLLGRLRGSQAHTLTYVSYEELIFFRMSFLHLAKVSQSEHSWRHLDAAMISINEILEQRRNRNRVFTPESVLKKAKKILWPCSIQFPFHFTDSEVLFIRGYFAQLQEDMMQIPLERRRCWRDYHPLHQDLMSLVTASAPPGELCGSDGRMLNSVRYRAENLRGLKIFVGSTHDVAISNVLLSQPFVAIRHEGNMTLTQAPPTWTNLSPSWEEDIEIPVFSSRASITINVMNHTRRHAQWQDADTIGYVSILMHDLLAAHDGITEGKYYELTLVKAPIQRPSSESEGHRDKVARLFLSFQVIVKPQPMLPPSAKRTATWATQSGNWDLEDVRTYLHGDLQIFVSSRWIWSRFASMLKQDNDFFVAKWFFGKSVRLTSELQRRSSKIGIRLNTTDSLDIVRYLLGLSCCYRAILNGLTWGEQAIPLLGQAEAILKRKATPHKREYCSLSDRATIEKQLTVVRDLLADARATLRRIGPLEEALSRKTPATSEWVKLTNRQPSGGISTRYFNQDTGEVFKSDWRVEPLEYEDMETVILEEQERLPHRIVIMNSDMKARVNFFRQELLRLHADDPFQWVAVFNDRIQEMQFFSPYSPEAYSSSRSSKYPSRPPTYVMLADEFLLYHVLLVQDAFRKYRCRRQRQRRIRGTLMSVYLISRGLISTQQRILLRSLNCVRVVVVKAEHLRAGDLLTSDPFVVVALADPLGEVVATGETSVRYNSLNPKWNEEFCFRYSFTEHEVQQQLAAASLNENSTRGCGAVLILKVLDYDVVSTRKVDGKKLNEGEKNKEYPDKEHYTAQQKYSGDFLGMVTIPIQNFIHGKHTTADLPLFDANEEDNSPRARGSLTVSIQWTHSIDKDEKVSNATKLWAVGSGRGRALITKKAKDRSELPVEASREIDQLHKQMEQLLQLLLTVANEVLDPMNRLQKRMENAQTKGKTAEEAKMLE</sequence>